<dbReference type="Gene3D" id="3.90.1150.10">
    <property type="entry name" value="Aspartate Aminotransferase, domain 1"/>
    <property type="match status" value="1"/>
</dbReference>
<dbReference type="GO" id="GO:0030170">
    <property type="term" value="F:pyridoxal phosphate binding"/>
    <property type="evidence" value="ECO:0007669"/>
    <property type="project" value="InterPro"/>
</dbReference>
<dbReference type="EMBL" id="LBVU01000002">
    <property type="protein sequence ID" value="KKQ92374.1"/>
    <property type="molecule type" value="Genomic_DNA"/>
</dbReference>
<dbReference type="AlphaFoldDB" id="A0A0G0P2P9"/>
<dbReference type="GO" id="GO:0016831">
    <property type="term" value="F:carboxy-lyase activity"/>
    <property type="evidence" value="ECO:0007669"/>
    <property type="project" value="UniProtKB-KW"/>
</dbReference>
<dbReference type="GO" id="GO:0005737">
    <property type="term" value="C:cytoplasm"/>
    <property type="evidence" value="ECO:0007669"/>
    <property type="project" value="TreeGrafter"/>
</dbReference>
<evidence type="ECO:0000256" key="6">
    <source>
        <dbReference type="PIRSR" id="PIRSR602129-50"/>
    </source>
</evidence>
<evidence type="ECO:0000256" key="3">
    <source>
        <dbReference type="ARBA" id="ARBA00022793"/>
    </source>
</evidence>
<dbReference type="Gene3D" id="3.40.640.10">
    <property type="entry name" value="Type I PLP-dependent aspartate aminotransferase-like (Major domain)"/>
    <property type="match status" value="1"/>
</dbReference>
<comment type="similarity">
    <text evidence="2 7">Belongs to the group II decarboxylase family.</text>
</comment>
<dbReference type="InterPro" id="IPR015424">
    <property type="entry name" value="PyrdxlP-dep_Trfase"/>
</dbReference>
<dbReference type="SUPFAM" id="SSF53383">
    <property type="entry name" value="PLP-dependent transferases"/>
    <property type="match status" value="1"/>
</dbReference>
<sequence length="505" mass="56744">MERFLPANKDKEQARVLQYFIDPQNPNMQYKQFARNLTSMFLGANPSAEQQKIARQLMGIFDEVKDARQFNETYIGHMLSEASIPGMWGYMLATRLGSNTVAREVSELESRLEPEAIRGLMKMVGYDQNEASGTFTSGGSIAVFTAIDVAVKRIKRQFDEAEKQIDKPLVILYNKFAHYSFHKAVDALGGPARMIEKMEVESPGFRMNPRDLEKKIEQSLKEGKIVAAVFAIAGETETGIVDDLTQISKISKKHGIFTIADGAYGAPYRLSRKSSLFKSLNEYDAITIDGHKALYTPYSNGAVLFKDKHNHVLLNLGVKAPYVKFEEKEEAILRNLSYKNLGFSLGEKRFEGSGGAGSILSTVAVLRTLGLEGLTTVYDITLDRIEYLNDRLNRSKILMPIHEPDVNLQCFRIRPDVEHLFGVNDNSRRSDIVEKSRIDDVDKGLRGKGGFFFSSTDFDLPNYYGKIEQTAVWRACLMNPRTSNKILDQAVAELESSVLKRLGSK</sequence>
<feature type="modified residue" description="N6-(pyridoxal phosphate)lysine" evidence="6">
    <location>
        <position position="292"/>
    </location>
</feature>
<keyword evidence="3" id="KW-0210">Decarboxylase</keyword>
<evidence type="ECO:0000313" key="8">
    <source>
        <dbReference type="EMBL" id="KKQ92374.1"/>
    </source>
</evidence>
<protein>
    <submittedName>
        <fullName evidence="8">Pyridoxal-dependent decarboxylase family protein</fullName>
    </submittedName>
</protein>
<evidence type="ECO:0000256" key="7">
    <source>
        <dbReference type="RuleBase" id="RU000382"/>
    </source>
</evidence>
<dbReference type="STRING" id="1618572.UT17_C0002G0037"/>
<evidence type="ECO:0000256" key="5">
    <source>
        <dbReference type="ARBA" id="ARBA00023239"/>
    </source>
</evidence>
<dbReference type="Pfam" id="PF00282">
    <property type="entry name" value="Pyridoxal_deC"/>
    <property type="match status" value="1"/>
</dbReference>
<evidence type="ECO:0000313" key="9">
    <source>
        <dbReference type="Proteomes" id="UP000034774"/>
    </source>
</evidence>
<dbReference type="Proteomes" id="UP000034774">
    <property type="component" value="Unassembled WGS sequence"/>
</dbReference>
<dbReference type="InterPro" id="IPR015422">
    <property type="entry name" value="PyrdxlP-dep_Trfase_small"/>
</dbReference>
<evidence type="ECO:0000256" key="1">
    <source>
        <dbReference type="ARBA" id="ARBA00001933"/>
    </source>
</evidence>
<comment type="cofactor">
    <cofactor evidence="1 6 7">
        <name>pyridoxal 5'-phosphate</name>
        <dbReference type="ChEBI" id="CHEBI:597326"/>
    </cofactor>
</comment>
<proteinExistence type="inferred from homology"/>
<evidence type="ECO:0000256" key="2">
    <source>
        <dbReference type="ARBA" id="ARBA00009533"/>
    </source>
</evidence>
<dbReference type="PANTHER" id="PTHR45677">
    <property type="entry name" value="GLUTAMATE DECARBOXYLASE-RELATED"/>
    <property type="match status" value="1"/>
</dbReference>
<comment type="caution">
    <text evidence="8">The sequence shown here is derived from an EMBL/GenBank/DDBJ whole genome shotgun (WGS) entry which is preliminary data.</text>
</comment>
<dbReference type="PANTHER" id="PTHR45677:SF8">
    <property type="entry name" value="CYSTEINE SULFINIC ACID DECARBOXYLASE"/>
    <property type="match status" value="1"/>
</dbReference>
<dbReference type="GO" id="GO:0019752">
    <property type="term" value="P:carboxylic acid metabolic process"/>
    <property type="evidence" value="ECO:0007669"/>
    <property type="project" value="InterPro"/>
</dbReference>
<keyword evidence="5 7" id="KW-0456">Lyase</keyword>
<accession>A0A0G0P2P9</accession>
<evidence type="ECO:0000256" key="4">
    <source>
        <dbReference type="ARBA" id="ARBA00022898"/>
    </source>
</evidence>
<dbReference type="InterPro" id="IPR002129">
    <property type="entry name" value="PyrdxlP-dep_de-COase"/>
</dbReference>
<keyword evidence="4 6" id="KW-0663">Pyridoxal phosphate</keyword>
<name>A0A0G0P2P9_9BACT</name>
<reference evidence="8 9" key="1">
    <citation type="journal article" date="2015" name="Nature">
        <title>rRNA introns, odd ribosomes, and small enigmatic genomes across a large radiation of phyla.</title>
        <authorList>
            <person name="Brown C.T."/>
            <person name="Hug L.A."/>
            <person name="Thomas B.C."/>
            <person name="Sharon I."/>
            <person name="Castelle C.J."/>
            <person name="Singh A."/>
            <person name="Wilkins M.J."/>
            <person name="Williams K.H."/>
            <person name="Banfield J.F."/>
        </authorList>
    </citation>
    <scope>NUCLEOTIDE SEQUENCE [LARGE SCALE GENOMIC DNA]</scope>
</reference>
<dbReference type="InterPro" id="IPR015421">
    <property type="entry name" value="PyrdxlP-dep_Trfase_major"/>
</dbReference>
<organism evidence="8 9">
    <name type="scientific">Candidatus Woesebacteria bacterium GW2011_GWB1_39_10</name>
    <dbReference type="NCBI Taxonomy" id="1618572"/>
    <lineage>
        <taxon>Bacteria</taxon>
        <taxon>Candidatus Woeseibacteriota</taxon>
    </lineage>
</organism>
<gene>
    <name evidence="8" type="ORF">UT17_C0002G0037</name>
</gene>